<dbReference type="InterPro" id="IPR013087">
    <property type="entry name" value="Znf_C2H2_type"/>
</dbReference>
<gene>
    <name evidence="3" type="ORF">PVAND_005630</name>
</gene>
<dbReference type="EMBL" id="JADBJN010000002">
    <property type="protein sequence ID" value="KAG5675752.1"/>
    <property type="molecule type" value="Genomic_DNA"/>
</dbReference>
<evidence type="ECO:0000259" key="2">
    <source>
        <dbReference type="PROSITE" id="PS50157"/>
    </source>
</evidence>
<sequence length="810" mass="94550">MECFKENCQKKLKSIEEAKFHLREKHRMKEHGLYKCVVENCSQQFTKSSNFYRHLKHEHKNVEGISQVIQNQPTIQNSAINSPSSIFQLENHSSQKNLDIFDNLNNEIDNTETFINYQFKADDVFFKFLSFLHSKASLTKKLINEILTMVKEQIIDPILQDIGSEQLMEHVNNSFFKINSFYKFQKILLEKGKSSNAQQKVVSEKIAPVYRKGKINYDIIKETVSIMPIKQQIQNFLELPNVLNSIVNYMHKLKSETIISNYTQGDQWKQIRSEYNEDDIVIPCFLYHDDFEPDNPLSSNAGNNKIAAFYYSFPVIPQHLLSSPTYIFDALFFSSHLKNEYLKACTEPLIAVFKDLETNGITLNIDNTEKKIYIVVTMLLGDNLAVNEMLGFSKGFNATHYCRFCTSSKHETKYMVKENEDKIRSTDSYNNDFQSNSNGVIKECNFISLKYFHPVLNFEIDVMHDLFEGVARYDLALILQNLIYEKKFFDLQTFNELKQKFEYGEIEIGNLGKEILDTQIKNSYITMSASEMKTCLEILPIMIGHLVPERNAVWKLLLQLSKLSNNLFKTEFSVNDVNSLQNDITSYLERRVRIFGKDLKPKHHFLTHASKCITNSGPLKYLSCFVYEQRNRIIKHYAKVCFQRKNLPFSLSYKAAIKFNSILEENRDGFPSEIMYDDKNKKELLFITLQNKFYVSEIILGKIDPSKSLWSLDLVKYKSTTYKVGYYVAMGKLQNHGISCYKIIDILLNGNDIYLIGETQKIKYEDHYDCFFLEKPLLEYKILCFNDLSFYPFNLHENIKGKFGIKLKSI</sequence>
<proteinExistence type="predicted"/>
<dbReference type="AlphaFoldDB" id="A0A9J6C1I2"/>
<dbReference type="SMART" id="SM00355">
    <property type="entry name" value="ZnF_C2H2"/>
    <property type="match status" value="2"/>
</dbReference>
<keyword evidence="1" id="KW-0863">Zinc-finger</keyword>
<dbReference type="PROSITE" id="PS00028">
    <property type="entry name" value="ZINC_FINGER_C2H2_1"/>
    <property type="match status" value="1"/>
</dbReference>
<dbReference type="PROSITE" id="PS50157">
    <property type="entry name" value="ZINC_FINGER_C2H2_2"/>
    <property type="match status" value="1"/>
</dbReference>
<dbReference type="PANTHER" id="PTHR31912">
    <property type="entry name" value="IP13529P"/>
    <property type="match status" value="1"/>
</dbReference>
<feature type="domain" description="C2H2-type" evidence="2">
    <location>
        <begin position="34"/>
        <end position="64"/>
    </location>
</feature>
<dbReference type="GO" id="GO:0008270">
    <property type="term" value="F:zinc ion binding"/>
    <property type="evidence" value="ECO:0007669"/>
    <property type="project" value="UniProtKB-KW"/>
</dbReference>
<organism evidence="3 4">
    <name type="scientific">Polypedilum vanderplanki</name>
    <name type="common">Sleeping chironomid midge</name>
    <dbReference type="NCBI Taxonomy" id="319348"/>
    <lineage>
        <taxon>Eukaryota</taxon>
        <taxon>Metazoa</taxon>
        <taxon>Ecdysozoa</taxon>
        <taxon>Arthropoda</taxon>
        <taxon>Hexapoda</taxon>
        <taxon>Insecta</taxon>
        <taxon>Pterygota</taxon>
        <taxon>Neoptera</taxon>
        <taxon>Endopterygota</taxon>
        <taxon>Diptera</taxon>
        <taxon>Nematocera</taxon>
        <taxon>Chironomoidea</taxon>
        <taxon>Chironomidae</taxon>
        <taxon>Chironominae</taxon>
        <taxon>Polypedilum</taxon>
        <taxon>Polypedilum</taxon>
    </lineage>
</organism>
<keyword evidence="4" id="KW-1185">Reference proteome</keyword>
<dbReference type="Proteomes" id="UP001107558">
    <property type="component" value="Chromosome 2"/>
</dbReference>
<name>A0A9J6C1I2_POLVA</name>
<dbReference type="OrthoDB" id="7791174at2759"/>
<protein>
    <recommendedName>
        <fullName evidence="2">C2H2-type domain-containing protein</fullName>
    </recommendedName>
</protein>
<accession>A0A9J6C1I2</accession>
<evidence type="ECO:0000313" key="3">
    <source>
        <dbReference type="EMBL" id="KAG5675752.1"/>
    </source>
</evidence>
<evidence type="ECO:0000313" key="4">
    <source>
        <dbReference type="Proteomes" id="UP001107558"/>
    </source>
</evidence>
<reference evidence="3" key="1">
    <citation type="submission" date="2021-03" db="EMBL/GenBank/DDBJ databases">
        <title>Chromosome level genome of the anhydrobiotic midge Polypedilum vanderplanki.</title>
        <authorList>
            <person name="Yoshida Y."/>
            <person name="Kikawada T."/>
            <person name="Gusev O."/>
        </authorList>
    </citation>
    <scope>NUCLEOTIDE SEQUENCE</scope>
    <source>
        <strain evidence="3">NIAS01</strain>
        <tissue evidence="3">Whole body or cell culture</tissue>
    </source>
</reference>
<keyword evidence="1" id="KW-0479">Metal-binding</keyword>
<dbReference type="PANTHER" id="PTHR31912:SF34">
    <property type="entry name" value="NOTOCHORD-RELATED PROTEIN"/>
    <property type="match status" value="1"/>
</dbReference>
<evidence type="ECO:0000256" key="1">
    <source>
        <dbReference type="PROSITE-ProRule" id="PRU00042"/>
    </source>
</evidence>
<keyword evidence="1" id="KW-0862">Zinc</keyword>
<comment type="caution">
    <text evidence="3">The sequence shown here is derived from an EMBL/GenBank/DDBJ whole genome shotgun (WGS) entry which is preliminary data.</text>
</comment>